<dbReference type="PANTHER" id="PTHR30244">
    <property type="entry name" value="TRANSAMINASE"/>
    <property type="match status" value="1"/>
</dbReference>
<dbReference type="STRING" id="767817.Desgi_4346"/>
<dbReference type="KEGG" id="dgi:Desgi_4346"/>
<feature type="modified residue" description="N6-(pyridoxal phosphate)lysine" evidence="2">
    <location>
        <position position="196"/>
    </location>
</feature>
<dbReference type="AlphaFoldDB" id="R4KLP6"/>
<comment type="similarity">
    <text evidence="3">Belongs to the DegT/DnrJ/EryC1 family.</text>
</comment>
<dbReference type="OrthoDB" id="9810913at2"/>
<dbReference type="InterPro" id="IPR015421">
    <property type="entry name" value="PyrdxlP-dep_Trfase_major"/>
</dbReference>
<feature type="active site" description="Proton acceptor" evidence="1">
    <location>
        <position position="196"/>
    </location>
</feature>
<dbReference type="CDD" id="cd00616">
    <property type="entry name" value="AHBA_syn"/>
    <property type="match status" value="1"/>
</dbReference>
<dbReference type="Proteomes" id="UP000013520">
    <property type="component" value="Chromosome"/>
</dbReference>
<dbReference type="InterPro" id="IPR000653">
    <property type="entry name" value="DegT/StrS_aminotransferase"/>
</dbReference>
<dbReference type="Pfam" id="PF01041">
    <property type="entry name" value="DegT_DnrJ_EryC1"/>
    <property type="match status" value="1"/>
</dbReference>
<dbReference type="PANTHER" id="PTHR30244:SF34">
    <property type="entry name" value="DTDP-4-AMINO-4,6-DIDEOXYGALACTOSE TRANSAMINASE"/>
    <property type="match status" value="1"/>
</dbReference>
<protein>
    <submittedName>
        <fullName evidence="4">Putative PLP-dependent enzyme possibly involved in cell wall biogenesis</fullName>
    </submittedName>
</protein>
<dbReference type="GO" id="GO:0030170">
    <property type="term" value="F:pyridoxal phosphate binding"/>
    <property type="evidence" value="ECO:0007669"/>
    <property type="project" value="TreeGrafter"/>
</dbReference>
<evidence type="ECO:0000313" key="5">
    <source>
        <dbReference type="Proteomes" id="UP000013520"/>
    </source>
</evidence>
<keyword evidence="5" id="KW-1185">Reference proteome</keyword>
<evidence type="ECO:0000313" key="4">
    <source>
        <dbReference type="EMBL" id="AGL03589.1"/>
    </source>
</evidence>
<organism evidence="4 5">
    <name type="scientific">Desulfoscipio gibsoniae DSM 7213</name>
    <dbReference type="NCBI Taxonomy" id="767817"/>
    <lineage>
        <taxon>Bacteria</taxon>
        <taxon>Bacillati</taxon>
        <taxon>Bacillota</taxon>
        <taxon>Clostridia</taxon>
        <taxon>Eubacteriales</taxon>
        <taxon>Desulfallaceae</taxon>
        <taxon>Desulfoscipio</taxon>
    </lineage>
</organism>
<evidence type="ECO:0000256" key="2">
    <source>
        <dbReference type="PIRSR" id="PIRSR000390-2"/>
    </source>
</evidence>
<dbReference type="RefSeq" id="WP_006521355.1">
    <property type="nucleotide sequence ID" value="NC_021184.1"/>
</dbReference>
<dbReference type="eggNOG" id="COG0399">
    <property type="taxonomic scope" value="Bacteria"/>
</dbReference>
<evidence type="ECO:0000256" key="3">
    <source>
        <dbReference type="RuleBase" id="RU004508"/>
    </source>
</evidence>
<dbReference type="HOGENOM" id="CLU_033332_7_0_9"/>
<reference evidence="4 5" key="1">
    <citation type="submission" date="2012-01" db="EMBL/GenBank/DDBJ databases">
        <title>Complete sequence of Desulfotomaculum gibsoniae DSM 7213.</title>
        <authorList>
            <consortium name="US DOE Joint Genome Institute"/>
            <person name="Lucas S."/>
            <person name="Han J."/>
            <person name="Lapidus A."/>
            <person name="Cheng J.-F."/>
            <person name="Goodwin L."/>
            <person name="Pitluck S."/>
            <person name="Peters L."/>
            <person name="Ovchinnikova G."/>
            <person name="Teshima H."/>
            <person name="Detter J.C."/>
            <person name="Han C."/>
            <person name="Tapia R."/>
            <person name="Land M."/>
            <person name="Hauser L."/>
            <person name="Kyrpides N."/>
            <person name="Ivanova N."/>
            <person name="Pagani I."/>
            <person name="Parshina S."/>
            <person name="Plugge C."/>
            <person name="Muyzer G."/>
            <person name="Kuever J."/>
            <person name="Ivanova A."/>
            <person name="Nazina T."/>
            <person name="Klenk H.-P."/>
            <person name="Brambilla E."/>
            <person name="Spring S."/>
            <person name="Stams A.F."/>
            <person name="Woyke T."/>
        </authorList>
    </citation>
    <scope>NUCLEOTIDE SEQUENCE [LARGE SCALE GENOMIC DNA]</scope>
    <source>
        <strain evidence="4 5">DSM 7213</strain>
    </source>
</reference>
<proteinExistence type="inferred from homology"/>
<dbReference type="PIRSF" id="PIRSF000390">
    <property type="entry name" value="PLP_StrS"/>
    <property type="match status" value="1"/>
</dbReference>
<accession>R4KLP6</accession>
<gene>
    <name evidence="4" type="ORF">Desgi_4346</name>
</gene>
<keyword evidence="2 3" id="KW-0663">Pyridoxal phosphate</keyword>
<dbReference type="GO" id="GO:0008483">
    <property type="term" value="F:transaminase activity"/>
    <property type="evidence" value="ECO:0007669"/>
    <property type="project" value="TreeGrafter"/>
</dbReference>
<name>R4KLP6_9FIRM</name>
<evidence type="ECO:0000256" key="1">
    <source>
        <dbReference type="PIRSR" id="PIRSR000390-1"/>
    </source>
</evidence>
<dbReference type="Gene3D" id="3.90.1150.10">
    <property type="entry name" value="Aspartate Aminotransferase, domain 1"/>
    <property type="match status" value="1"/>
</dbReference>
<dbReference type="InterPro" id="IPR015422">
    <property type="entry name" value="PyrdxlP-dep_Trfase_small"/>
</dbReference>
<dbReference type="Gene3D" id="3.40.640.10">
    <property type="entry name" value="Type I PLP-dependent aspartate aminotransferase-like (Major domain)"/>
    <property type="match status" value="1"/>
</dbReference>
<sequence length="403" mass="44167">MPKLAINGGKPVRTTPFAPWPYFATEEIAAASAVLKSGKVNYWTGQEGRLFESEFARFAGCKYAIALANGTVALELALYALGIGPGDEVIVTSRTFIASASCAVMRGAIPVMADVDPVSQNITAQTIAAALTPRTRAIIAVHLAGWPCDMDPILELAREKGLFVIEDCAQAHGAKYKGRPVGSMGDAAAFSFCQDKIMTTGGEGGMLTTSNKDIWKKAWSYKDHGKSYEAIYNRRHPPGFRWLHESFGTNWRLTEMQSAIGRVMLKKLPGWLEKRRNNAAILNKRLCGIPALRVTLPPQGFKHAYYKYYIFIRPEKIKDGWNRDRVMAALCAEGIPCFSGSCSEIYLEKAFAGQGLGPPARLKTARELGETSLMFLVHPTLTEADMEDVCLAVEKVFRATAMA</sequence>
<dbReference type="EMBL" id="CP003273">
    <property type="protein sequence ID" value="AGL03589.1"/>
    <property type="molecule type" value="Genomic_DNA"/>
</dbReference>
<dbReference type="InterPro" id="IPR015424">
    <property type="entry name" value="PyrdxlP-dep_Trfase"/>
</dbReference>
<dbReference type="SUPFAM" id="SSF53383">
    <property type="entry name" value="PLP-dependent transferases"/>
    <property type="match status" value="1"/>
</dbReference>
<dbReference type="GO" id="GO:0000271">
    <property type="term" value="P:polysaccharide biosynthetic process"/>
    <property type="evidence" value="ECO:0007669"/>
    <property type="project" value="TreeGrafter"/>
</dbReference>